<dbReference type="Proteomes" id="UP000005640">
    <property type="component" value="Chromosome 6"/>
</dbReference>
<keyword evidence="1" id="KW-0732">Signal</keyword>
<sequence length="43" mass="4908">MLCASFLGLVVTSLSWLFGGTKEPHICRPYTSLLPWVPFWLHC</sequence>
<proteinExistence type="predicted"/>
<reference evidence="2 3" key="2">
    <citation type="journal article" date="2003" name="Nature">
        <title>The DNA sequence and analysis of human chromosome 6.</title>
        <authorList>
            <person name="Mungall A.J."/>
            <person name="Palmer S.A."/>
            <person name="Sims S.K."/>
            <person name="Edwards C.A."/>
            <person name="Ashurst J.L."/>
            <person name="Wilming L."/>
            <person name="Jones M.C."/>
            <person name="Horton R."/>
            <person name="Hunt S.E."/>
            <person name="Scott C.E."/>
            <person name="Gilbert J.G."/>
            <person name="Clamp M.E."/>
            <person name="Bethel G."/>
            <person name="Milne S."/>
            <person name="Ainscough R."/>
            <person name="Almeida J.P."/>
            <person name="Ambrose K.D."/>
            <person name="Andrews T.D."/>
            <person name="Ashwell R.I."/>
            <person name="Babbage A.K."/>
            <person name="Bagguley C.L."/>
            <person name="Bailey J."/>
            <person name="Banerjee R."/>
            <person name="Barker D.J."/>
            <person name="Barlow K.F."/>
            <person name="Bates K."/>
            <person name="Beare D.M."/>
            <person name="Beasley H."/>
            <person name="Beasley O."/>
            <person name="Bird C.P."/>
            <person name="Blakey S."/>
            <person name="Bray-Allen S."/>
            <person name="Brook J."/>
            <person name="Brown A.J."/>
            <person name="Brown J.Y."/>
            <person name="Burford D.C."/>
            <person name="Burrill W."/>
            <person name="Burton J."/>
            <person name="Carder C."/>
            <person name="Carter N.P."/>
            <person name="Chapman J.C."/>
            <person name="Clark S.Y."/>
            <person name="Clark G."/>
            <person name="Clee C.M."/>
            <person name="Clegg S."/>
            <person name="Cobley V."/>
            <person name="Collier R.E."/>
            <person name="Collins J.E."/>
            <person name="Colman L.K."/>
            <person name="Corby N.R."/>
            <person name="Coville G.J."/>
            <person name="Culley K.M."/>
            <person name="Dhami P."/>
            <person name="Davies J."/>
            <person name="Dunn M."/>
            <person name="Earthrowl M.E."/>
            <person name="Ellington A.E."/>
            <person name="Evans K.A."/>
            <person name="Faulkner L."/>
            <person name="Francis M.D."/>
            <person name="Frankish A."/>
            <person name="Frankland J."/>
            <person name="French L."/>
            <person name="Garner P."/>
            <person name="Garnett J."/>
            <person name="Ghori M.J."/>
            <person name="Gilby L.M."/>
            <person name="Gillson C.J."/>
            <person name="Glithero R.J."/>
            <person name="Grafham D.V."/>
            <person name="Grant M."/>
            <person name="Gribble S."/>
            <person name="Griffiths C."/>
            <person name="Griffiths M."/>
            <person name="Hall R."/>
            <person name="Halls K.S."/>
            <person name="Hammond S."/>
            <person name="Harley J.L."/>
            <person name="Hart E.A."/>
            <person name="Heath P.D."/>
            <person name="Heathcott R."/>
            <person name="Holmes S.J."/>
            <person name="Howden P.J."/>
            <person name="Howe K.L."/>
            <person name="Howell G.R."/>
            <person name="Huckle E."/>
            <person name="Humphray S.J."/>
            <person name="Humphries M.D."/>
            <person name="Hunt A.R."/>
            <person name="Johnson C.M."/>
            <person name="Joy A.A."/>
            <person name="Kay M."/>
            <person name="Keenan S.J."/>
            <person name="Kimberley A.M."/>
            <person name="King A."/>
            <person name="Laird G.K."/>
            <person name="Langford C."/>
            <person name="Lawlor S."/>
            <person name="Leongamornlert D.A."/>
            <person name="Leversha M."/>
            <person name="Lloyd C.R."/>
            <person name="Lloyd D.M."/>
            <person name="Loveland J.E."/>
            <person name="Lovell J."/>
            <person name="Martin S."/>
            <person name="Mashreghi-Mohammadi M."/>
            <person name="Maslen G.L."/>
            <person name="Matthews L."/>
            <person name="McCann O.T."/>
            <person name="McLaren S.J."/>
            <person name="McLay K."/>
            <person name="McMurray A."/>
            <person name="Moore M.J."/>
            <person name="Mullikin J.C."/>
            <person name="Niblett D."/>
            <person name="Nickerson T."/>
            <person name="Novik K.L."/>
            <person name="Oliver K."/>
            <person name="Overton-Larty E.K."/>
            <person name="Parker A."/>
            <person name="Patel R."/>
            <person name="Pearce A.V."/>
            <person name="Peck A.I."/>
            <person name="Phillimore B."/>
            <person name="Phillips S."/>
            <person name="Plumb R.W."/>
            <person name="Porter K.M."/>
            <person name="Ramsey Y."/>
            <person name="Ranby S.A."/>
            <person name="Rice C.M."/>
            <person name="Ross M.T."/>
            <person name="Searle S.M."/>
            <person name="Sehra H.K."/>
            <person name="Sheridan E."/>
            <person name="Skuce C.D."/>
            <person name="Smith S."/>
            <person name="Smith M."/>
            <person name="Spraggon L."/>
            <person name="Squares S.L."/>
            <person name="Steward C.A."/>
            <person name="Sycamore N."/>
            <person name="Tamlyn-Hall G."/>
            <person name="Tester J."/>
            <person name="Theaker A.J."/>
            <person name="Thomas D.W."/>
            <person name="Thorpe A."/>
            <person name="Tracey A."/>
            <person name="Tromans A."/>
            <person name="Tubby B."/>
            <person name="Wall M."/>
            <person name="Wallis J.M."/>
            <person name="West A.P."/>
            <person name="White S.S."/>
            <person name="Whitehead S.L."/>
            <person name="Whittaker H."/>
            <person name="Wild A."/>
            <person name="Willey D.J."/>
            <person name="Wilmer T.E."/>
            <person name="Wood J.M."/>
            <person name="Wray P.W."/>
            <person name="Wyatt J.C."/>
            <person name="Young L."/>
            <person name="Younger R.M."/>
            <person name="Bentley D.R."/>
            <person name="Coulson A."/>
            <person name="Durbin R."/>
            <person name="Hubbard T."/>
            <person name="Sulston J.E."/>
            <person name="Dunham I."/>
            <person name="Rogers J."/>
            <person name="Beck S."/>
        </authorList>
    </citation>
    <scope>NUCLEOTIDE SEQUENCE [LARGE SCALE GENOMIC DNA]</scope>
</reference>
<dbReference type="Ensembl" id="ENST00000368847.5">
    <property type="protein sequence ID" value="ENSP00000357840.5"/>
    <property type="gene ID" value="ENSG00000173214.7"/>
</dbReference>
<dbReference type="EMBL" id="AL080317">
    <property type="status" value="NOT_ANNOTATED_CDS"/>
    <property type="molecule type" value="Genomic_DNA"/>
</dbReference>
<reference evidence="2 3" key="3">
    <citation type="journal article" date="2004" name="Nature">
        <title>Finishing the euchromatic sequence of the human genome.</title>
        <authorList>
            <consortium name="International Human Genome Sequencing Consortium"/>
        </authorList>
    </citation>
    <scope>NUCLEOTIDE SEQUENCE [LARGE SCALE GENOMIC DNA]</scope>
</reference>
<dbReference type="OrthoDB" id="546893at2759"/>
<feature type="signal peptide" evidence="1">
    <location>
        <begin position="1"/>
        <end position="15"/>
    </location>
</feature>
<dbReference type="GeneTree" id="ENSGT00530000063320"/>
<dbReference type="ExpressionAtlas" id="A0A5K1VW69">
    <property type="expression patterns" value="baseline and differential"/>
</dbReference>
<gene>
    <name evidence="2" type="primary">SLC60A2</name>
</gene>
<dbReference type="SMR" id="A0A5K1VW69"/>
<dbReference type="HGNC" id="HGNC:21053">
    <property type="gene designation" value="SLC60A2"/>
</dbReference>
<dbReference type="AlphaFoldDB" id="A0A5K1VW69"/>
<evidence type="ECO:0000313" key="2">
    <source>
        <dbReference type="Ensembl" id="ENSP00000357840.5"/>
    </source>
</evidence>
<reference evidence="2 3" key="1">
    <citation type="journal article" date="2001" name="Nature">
        <title>Initial sequencing and analysis of the human genome.</title>
        <authorList>
            <consortium name="International Human Genome Sequencing Consortium"/>
            <person name="Lander E.S."/>
            <person name="Linton L.M."/>
            <person name="Birren B."/>
            <person name="Nusbaum C."/>
            <person name="Zody M.C."/>
            <person name="Baldwin J."/>
            <person name="Devon K."/>
            <person name="Dewar K."/>
            <person name="Doyle M."/>
            <person name="FitzHugh W."/>
            <person name="Funke R."/>
            <person name="Gage D."/>
            <person name="Harris K."/>
            <person name="Heaford A."/>
            <person name="Howland J."/>
            <person name="Kann L."/>
            <person name="Lehoczky J."/>
            <person name="LeVine R."/>
            <person name="McEwan P."/>
            <person name="McKernan K."/>
            <person name="Meldrim J."/>
            <person name="Mesirov J.P."/>
            <person name="Miranda C."/>
            <person name="Morris W."/>
            <person name="Naylor J."/>
            <person name="Raymond C."/>
            <person name="Rosetti M."/>
            <person name="Santos R."/>
            <person name="Sheridan A."/>
            <person name="Sougnez C."/>
            <person name="Stange-Thomann N."/>
            <person name="Stojanovic N."/>
            <person name="Subramanian A."/>
            <person name="Wyman D."/>
            <person name="Rogers J."/>
            <person name="Sulston J."/>
            <person name="Ainscough R."/>
            <person name="Beck S."/>
            <person name="Bentley D."/>
            <person name="Burton J."/>
            <person name="Clee C."/>
            <person name="Carter N."/>
            <person name="Coulson A."/>
            <person name="Deadman R."/>
            <person name="Deloukas P."/>
            <person name="Dunham A."/>
            <person name="Dunham I."/>
            <person name="Durbin R."/>
            <person name="French L."/>
            <person name="Grafham D."/>
            <person name="Gregory S."/>
            <person name="Hubbard T."/>
            <person name="Humphray S."/>
            <person name="Hunt A."/>
            <person name="Jones M."/>
            <person name="Lloyd C."/>
            <person name="McMurray A."/>
            <person name="Matthews L."/>
            <person name="Mercer S."/>
            <person name="Milne S."/>
            <person name="Mullikin J.C."/>
            <person name="Mungall A."/>
            <person name="Plumb R."/>
            <person name="Ross M."/>
            <person name="Shownkeen R."/>
            <person name="Sims S."/>
            <person name="Waterston R.H."/>
            <person name="Wilson R.K."/>
            <person name="Hillier L.W."/>
            <person name="McPherson J.D."/>
            <person name="Marra M.A."/>
            <person name="Mardis E.R."/>
            <person name="Fulton L.A."/>
            <person name="Chinwalla A.T."/>
            <person name="Pepin K.H."/>
            <person name="Gish W.R."/>
            <person name="Chissoe S.L."/>
            <person name="Wendl M.C."/>
            <person name="Delehaunty K.D."/>
            <person name="Miner T.L."/>
            <person name="Delehaunty A."/>
            <person name="Kramer J.B."/>
            <person name="Cook L.L."/>
            <person name="Fulton R.S."/>
            <person name="Johnson D.L."/>
            <person name="Minx P.J."/>
            <person name="Clifton S.W."/>
            <person name="Hawkins T."/>
            <person name="Branscomb E."/>
            <person name="Predki P."/>
            <person name="Richardson P."/>
            <person name="Wenning S."/>
            <person name="Slezak T."/>
            <person name="Doggett N."/>
            <person name="Cheng J.F."/>
            <person name="Olsen A."/>
            <person name="Lucas S."/>
            <person name="Elkin C."/>
            <person name="Uberbacher E."/>
            <person name="Frazier M."/>
            <person name="Gibbs R.A."/>
            <person name="Muzny D.M."/>
            <person name="Scherer S.E."/>
            <person name="Bouck J.B."/>
            <person name="Sodergren E.J."/>
            <person name="Worley K.C."/>
            <person name="Rives C.M."/>
            <person name="Gorrell J.H."/>
            <person name="Metzker M.L."/>
            <person name="Naylor S.L."/>
            <person name="Kucherlapati R.S."/>
            <person name="Nelson D.L."/>
            <person name="Weinstock G.M."/>
            <person name="Sakaki Y."/>
            <person name="Fujiyama A."/>
            <person name="Hattori M."/>
            <person name="Yada T."/>
            <person name="Toyoda A."/>
            <person name="Itoh T."/>
            <person name="Kawagoe C."/>
            <person name="Watanabe H."/>
            <person name="Totoki Y."/>
            <person name="Taylor T."/>
            <person name="Weissenbach J."/>
            <person name="Heilig R."/>
            <person name="Saurin W."/>
            <person name="Artiguenave F."/>
            <person name="Brottier P."/>
            <person name="Bruls T."/>
            <person name="Pelletier E."/>
            <person name="Robert C."/>
            <person name="Wincker P."/>
            <person name="Smith D.R."/>
            <person name="Doucette-Stamm L."/>
            <person name="Rubenfield M."/>
            <person name="Weinstock K."/>
            <person name="Lee H.M."/>
            <person name="Dubois J."/>
            <person name="Rosenthal A."/>
            <person name="Platzer M."/>
            <person name="Nyakatura G."/>
            <person name="Taudien S."/>
            <person name="Rump A."/>
            <person name="Yang H."/>
            <person name="Yu J."/>
            <person name="Wang J."/>
            <person name="Huang G."/>
            <person name="Gu J."/>
            <person name="Hood L."/>
            <person name="Rowen L."/>
            <person name="Madan A."/>
            <person name="Qin S."/>
            <person name="Davis R.W."/>
            <person name="Federspiel N.A."/>
            <person name="Abola A.P."/>
            <person name="Proctor M.J."/>
            <person name="Myers R.M."/>
            <person name="Schmutz J."/>
            <person name="Dickson M."/>
            <person name="Grimwood J."/>
            <person name="Cox D.R."/>
            <person name="Olson M.V."/>
            <person name="Kaul R."/>
            <person name="Raymond C."/>
            <person name="Shimizu N."/>
            <person name="Kawasaki K."/>
            <person name="Minoshima S."/>
            <person name="Evans G.A."/>
            <person name="Athanasiou M."/>
            <person name="Schultz R."/>
            <person name="Roe B.A."/>
            <person name="Chen F."/>
            <person name="Pan H."/>
            <person name="Ramser J."/>
            <person name="Lehrach H."/>
            <person name="Reinhardt R."/>
            <person name="McCombie W.R."/>
            <person name="de la Bastide M."/>
            <person name="Dedhia N."/>
            <person name="Blocker H."/>
            <person name="Hornischer K."/>
            <person name="Nordsiek G."/>
            <person name="Agarwala R."/>
            <person name="Aravind L."/>
            <person name="Bailey J.A."/>
            <person name="Bateman A."/>
            <person name="Batzoglou S."/>
            <person name="Birney E."/>
            <person name="Bork P."/>
            <person name="Brown D.G."/>
            <person name="Burge C.B."/>
            <person name="Cerutti L."/>
            <person name="Chen H.C."/>
            <person name="Church D."/>
            <person name="Clamp M."/>
            <person name="Copley R.R."/>
            <person name="Doerks T."/>
            <person name="Eddy S.R."/>
            <person name="Eichler E.E."/>
            <person name="Furey T.S."/>
            <person name="Galagan J."/>
            <person name="Gilbert J.G."/>
            <person name="Harmon C."/>
            <person name="Hayashizaki Y."/>
            <person name="Haussler D."/>
            <person name="Hermjakob H."/>
            <person name="Hokamp K."/>
            <person name="Jang W."/>
            <person name="Johnson L.S."/>
            <person name="Jones T.A."/>
            <person name="Kasif S."/>
            <person name="Kaspryzk A."/>
            <person name="Kennedy S."/>
            <person name="Kent W.J."/>
            <person name="Kitts P."/>
            <person name="Koonin E.V."/>
            <person name="Korf I."/>
            <person name="Kulp D."/>
            <person name="Lancet D."/>
            <person name="Lowe T.M."/>
            <person name="McLysaght A."/>
            <person name="Mikkelsen T."/>
            <person name="Moran J.V."/>
            <person name="Mulder N."/>
            <person name="Pollara V.J."/>
            <person name="Ponting C.P."/>
            <person name="Schuler G."/>
            <person name="Schultz J."/>
            <person name="Slater G."/>
            <person name="Smit A.F."/>
            <person name="Stupka E."/>
            <person name="Szustakowski J."/>
            <person name="Thierry-Mieg D."/>
            <person name="Thierry-Mieg J."/>
            <person name="Wagner L."/>
            <person name="Wallis J."/>
            <person name="Wheeler R."/>
            <person name="Williams A."/>
            <person name="Wolf Y.I."/>
            <person name="Wolfe K.H."/>
            <person name="Yang S.P."/>
            <person name="Yeh R.F."/>
            <person name="Collins F."/>
            <person name="Guyer M.S."/>
            <person name="Peterson J."/>
            <person name="Felsenfeld A."/>
            <person name="Wetterstrand K.A."/>
            <person name="Patrinos A."/>
            <person name="Morgan M.J."/>
            <person name="de Jong P."/>
            <person name="Catanese J.J."/>
            <person name="Osoegawa K."/>
            <person name="Shizuya H."/>
            <person name="Choi S."/>
            <person name="Chen Y.J."/>
        </authorList>
    </citation>
    <scope>NUCLEOTIDE SEQUENCE [LARGE SCALE GENOMIC DNA]</scope>
</reference>
<evidence type="ECO:0000256" key="1">
    <source>
        <dbReference type="SAM" id="SignalP"/>
    </source>
</evidence>
<feature type="chain" id="PRO_5024271715" evidence="1">
    <location>
        <begin position="16"/>
        <end position="43"/>
    </location>
</feature>
<protein>
    <submittedName>
        <fullName evidence="2">Major facilitator superfamily domain containing 4B</fullName>
    </submittedName>
</protein>
<reference evidence="2" key="4">
    <citation type="submission" date="2025-08" db="UniProtKB">
        <authorList>
            <consortium name="Ensembl"/>
        </authorList>
    </citation>
    <scope>IDENTIFICATION</scope>
</reference>
<dbReference type="EMBL" id="AL512325">
    <property type="status" value="NOT_ANNOTATED_CDS"/>
    <property type="molecule type" value="Genomic_DNA"/>
</dbReference>
<name>A0A5K1VW69_HUMAN</name>
<accession>A0A5K1VW69</accession>
<evidence type="ECO:0000313" key="3">
    <source>
        <dbReference type="Proteomes" id="UP000005640"/>
    </source>
</evidence>
<dbReference type="Antibodypedia" id="32375">
    <property type="antibodies" value="26 antibodies from 14 providers"/>
</dbReference>
<dbReference type="OpenTargets" id="ENSG00000173214"/>
<dbReference type="VEuPathDB" id="HostDB:ENSG00000173214"/>
<reference evidence="2" key="5">
    <citation type="submission" date="2025-09" db="UniProtKB">
        <authorList>
            <consortium name="Ensembl"/>
        </authorList>
    </citation>
    <scope>IDENTIFICATION</scope>
</reference>
<dbReference type="Bgee" id="ENSG00000173214">
    <property type="expression patterns" value="Expressed in renal medulla and 184 other cell types or tissues"/>
</dbReference>
<organism evidence="2 3">
    <name type="scientific">Homo sapiens</name>
    <name type="common">Human</name>
    <dbReference type="NCBI Taxonomy" id="9606"/>
    <lineage>
        <taxon>Eukaryota</taxon>
        <taxon>Metazoa</taxon>
        <taxon>Chordata</taxon>
        <taxon>Craniata</taxon>
        <taxon>Vertebrata</taxon>
        <taxon>Euteleostomi</taxon>
        <taxon>Mammalia</taxon>
        <taxon>Eutheria</taxon>
        <taxon>Euarchontoglires</taxon>
        <taxon>Primates</taxon>
        <taxon>Haplorrhini</taxon>
        <taxon>Catarrhini</taxon>
        <taxon>Hominidae</taxon>
        <taxon>Homo</taxon>
    </lineage>
</organism>
<keyword evidence="3" id="KW-1185">Reference proteome</keyword>